<dbReference type="Gene3D" id="1.10.760.10">
    <property type="entry name" value="Cytochrome c-like domain"/>
    <property type="match status" value="1"/>
</dbReference>
<dbReference type="InterPro" id="IPR051459">
    <property type="entry name" value="Cytochrome_c-type_DH"/>
</dbReference>
<dbReference type="PANTHER" id="PTHR35008">
    <property type="entry name" value="BLL4482 PROTEIN-RELATED"/>
    <property type="match status" value="1"/>
</dbReference>
<dbReference type="Pfam" id="PF00034">
    <property type="entry name" value="Cytochrom_C"/>
    <property type="match status" value="1"/>
</dbReference>
<dbReference type="EMBL" id="JACLQD010000002">
    <property type="protein sequence ID" value="MBC2835487.1"/>
    <property type="molecule type" value="Genomic_DNA"/>
</dbReference>
<evidence type="ECO:0000313" key="7">
    <source>
        <dbReference type="Proteomes" id="UP000555411"/>
    </source>
</evidence>
<dbReference type="GO" id="GO:0046872">
    <property type="term" value="F:metal ion binding"/>
    <property type="evidence" value="ECO:0007669"/>
    <property type="project" value="UniProtKB-KW"/>
</dbReference>
<dbReference type="SUPFAM" id="SSF46626">
    <property type="entry name" value="Cytochrome c"/>
    <property type="match status" value="2"/>
</dbReference>
<gene>
    <name evidence="6" type="ORF">H7F16_08205</name>
</gene>
<evidence type="ECO:0000256" key="4">
    <source>
        <dbReference type="PROSITE-ProRule" id="PRU00433"/>
    </source>
</evidence>
<keyword evidence="2 4" id="KW-0479">Metal-binding</keyword>
<protein>
    <submittedName>
        <fullName evidence="6">C-type cytochrome</fullName>
    </submittedName>
</protein>
<evidence type="ECO:0000256" key="1">
    <source>
        <dbReference type="ARBA" id="ARBA00022617"/>
    </source>
</evidence>
<keyword evidence="7" id="KW-1185">Reference proteome</keyword>
<sequence>MRRVLTVLCGLALLGLAAFWYLTEPAPLPADSFAGLSPDAAHGQQVFTAAGCASCHMAEGATGEAQLILSGGQKFPSAFGTFIAPNISSDPDHGIGAWSLQDLGNALQRGIGRDGEHLYPALPYTSYQLMQPQDVVDLYAYLQTLPPDATPSQPHDMAFPFTLRRGLGLWKTLFAAPAWAIDAPDLTPVETRGRYIAEALAHCGECHTPRNALGGLDRSRWLAGAPNPSGEGRIPNITPAKLTWSADEVVEYLTSGFTPDYDSVGGHMAHVVENMSKLPESDRQAVAAYLQRVAPVE</sequence>
<dbReference type="PANTHER" id="PTHR35008:SF8">
    <property type="entry name" value="ALCOHOL DEHYDROGENASE CYTOCHROME C SUBUNIT"/>
    <property type="match status" value="1"/>
</dbReference>
<dbReference type="RefSeq" id="WP_185797083.1">
    <property type="nucleotide sequence ID" value="NZ_JACLQD010000002.1"/>
</dbReference>
<proteinExistence type="predicted"/>
<keyword evidence="3 4" id="KW-0408">Iron</keyword>
<dbReference type="AlphaFoldDB" id="A0A842I800"/>
<dbReference type="InterPro" id="IPR036909">
    <property type="entry name" value="Cyt_c-like_dom_sf"/>
</dbReference>
<dbReference type="InterPro" id="IPR009056">
    <property type="entry name" value="Cyt_c-like_dom"/>
</dbReference>
<evidence type="ECO:0000259" key="5">
    <source>
        <dbReference type="PROSITE" id="PS51007"/>
    </source>
</evidence>
<reference evidence="6 7" key="1">
    <citation type="journal article" date="2017" name="Int. J. Syst. Evol. Microbiol.">
        <title>Gemmobacter straminiformis sp. nov., isolated from an artificial fountain.</title>
        <authorList>
            <person name="Kang J.Y."/>
            <person name="Kim M.J."/>
            <person name="Chun J."/>
            <person name="Son K.P."/>
            <person name="Jahng K.Y."/>
        </authorList>
    </citation>
    <scope>NUCLEOTIDE SEQUENCE [LARGE SCALE GENOMIC DNA]</scope>
    <source>
        <strain evidence="6 7">CAM-8</strain>
    </source>
</reference>
<evidence type="ECO:0000256" key="2">
    <source>
        <dbReference type="ARBA" id="ARBA00022723"/>
    </source>
</evidence>
<feature type="domain" description="Cytochrome c" evidence="5">
    <location>
        <begin position="188"/>
        <end position="294"/>
    </location>
</feature>
<evidence type="ECO:0000256" key="3">
    <source>
        <dbReference type="ARBA" id="ARBA00023004"/>
    </source>
</evidence>
<dbReference type="GO" id="GO:0020037">
    <property type="term" value="F:heme binding"/>
    <property type="evidence" value="ECO:0007669"/>
    <property type="project" value="InterPro"/>
</dbReference>
<dbReference type="PROSITE" id="PS51007">
    <property type="entry name" value="CYTC"/>
    <property type="match status" value="2"/>
</dbReference>
<feature type="domain" description="Cytochrome c" evidence="5">
    <location>
        <begin position="38"/>
        <end position="146"/>
    </location>
</feature>
<dbReference type="GO" id="GO:0009055">
    <property type="term" value="F:electron transfer activity"/>
    <property type="evidence" value="ECO:0007669"/>
    <property type="project" value="InterPro"/>
</dbReference>
<organism evidence="6 7">
    <name type="scientific">Paragemmobacter straminiformis</name>
    <dbReference type="NCBI Taxonomy" id="2045119"/>
    <lineage>
        <taxon>Bacteria</taxon>
        <taxon>Pseudomonadati</taxon>
        <taxon>Pseudomonadota</taxon>
        <taxon>Alphaproteobacteria</taxon>
        <taxon>Rhodobacterales</taxon>
        <taxon>Paracoccaceae</taxon>
        <taxon>Paragemmobacter</taxon>
    </lineage>
</organism>
<evidence type="ECO:0000313" key="6">
    <source>
        <dbReference type="EMBL" id="MBC2835487.1"/>
    </source>
</evidence>
<keyword evidence="1 4" id="KW-0349">Heme</keyword>
<name>A0A842I800_9RHOB</name>
<dbReference type="Proteomes" id="UP000555411">
    <property type="component" value="Unassembled WGS sequence"/>
</dbReference>
<accession>A0A842I800</accession>
<comment type="caution">
    <text evidence="6">The sequence shown here is derived from an EMBL/GenBank/DDBJ whole genome shotgun (WGS) entry which is preliminary data.</text>
</comment>